<dbReference type="PANTHER" id="PTHR43280:SF28">
    <property type="entry name" value="HTH-TYPE TRANSCRIPTIONAL ACTIVATOR RHAS"/>
    <property type="match status" value="1"/>
</dbReference>
<keyword evidence="3" id="KW-0804">Transcription</keyword>
<keyword evidence="1" id="KW-0805">Transcription regulation</keyword>
<evidence type="ECO:0000313" key="6">
    <source>
        <dbReference type="Proteomes" id="UP000267017"/>
    </source>
</evidence>
<dbReference type="InterPro" id="IPR009057">
    <property type="entry name" value="Homeodomain-like_sf"/>
</dbReference>
<keyword evidence="6" id="KW-1185">Reference proteome</keyword>
<accession>A0A3P3U9L2</accession>
<proteinExistence type="predicted"/>
<evidence type="ECO:0000256" key="2">
    <source>
        <dbReference type="ARBA" id="ARBA00023125"/>
    </source>
</evidence>
<evidence type="ECO:0000313" key="5">
    <source>
        <dbReference type="EMBL" id="RRJ65143.1"/>
    </source>
</evidence>
<dbReference type="GO" id="GO:0003700">
    <property type="term" value="F:DNA-binding transcription factor activity"/>
    <property type="evidence" value="ECO:0007669"/>
    <property type="project" value="InterPro"/>
</dbReference>
<dbReference type="PROSITE" id="PS01124">
    <property type="entry name" value="HTH_ARAC_FAMILY_2"/>
    <property type="match status" value="1"/>
</dbReference>
<dbReference type="PANTHER" id="PTHR43280">
    <property type="entry name" value="ARAC-FAMILY TRANSCRIPTIONAL REGULATOR"/>
    <property type="match status" value="1"/>
</dbReference>
<dbReference type="InterPro" id="IPR018060">
    <property type="entry name" value="HTH_AraC"/>
</dbReference>
<protein>
    <submittedName>
        <fullName evidence="5">AraC family transcriptional regulator</fullName>
    </submittedName>
</protein>
<evidence type="ECO:0000259" key="4">
    <source>
        <dbReference type="PROSITE" id="PS01124"/>
    </source>
</evidence>
<dbReference type="EMBL" id="RRCN01000001">
    <property type="protein sequence ID" value="RRJ65143.1"/>
    <property type="molecule type" value="Genomic_DNA"/>
</dbReference>
<comment type="caution">
    <text evidence="5">The sequence shown here is derived from an EMBL/GenBank/DDBJ whole genome shotgun (WGS) entry which is preliminary data.</text>
</comment>
<dbReference type="PRINTS" id="PR00032">
    <property type="entry name" value="HTHARAC"/>
</dbReference>
<dbReference type="OrthoDB" id="9816335at2"/>
<dbReference type="AlphaFoldDB" id="A0A3P3U9L2"/>
<evidence type="ECO:0000256" key="3">
    <source>
        <dbReference type="ARBA" id="ARBA00023163"/>
    </source>
</evidence>
<keyword evidence="2" id="KW-0238">DNA-binding</keyword>
<sequence length="74" mass="8810">MSAYLKKHLNKTYIEIIQEIRLKKSYALLVNTSKPIEKISSEVGYSNTYYFSNLFKKKYGQTPSYIRREVRQNP</sequence>
<dbReference type="GO" id="GO:0043565">
    <property type="term" value="F:sequence-specific DNA binding"/>
    <property type="evidence" value="ECO:0007669"/>
    <property type="project" value="InterPro"/>
</dbReference>
<dbReference type="InterPro" id="IPR020449">
    <property type="entry name" value="Tscrpt_reg_AraC-type_HTH"/>
</dbReference>
<gene>
    <name evidence="5" type="ORF">EHV15_21165</name>
</gene>
<dbReference type="Gene3D" id="1.10.10.60">
    <property type="entry name" value="Homeodomain-like"/>
    <property type="match status" value="1"/>
</dbReference>
<feature type="domain" description="HTH araC/xylS-type" evidence="4">
    <location>
        <begin position="1"/>
        <end position="69"/>
    </location>
</feature>
<dbReference type="SMART" id="SM00342">
    <property type="entry name" value="HTH_ARAC"/>
    <property type="match status" value="1"/>
</dbReference>
<dbReference type="Pfam" id="PF12833">
    <property type="entry name" value="HTH_18"/>
    <property type="match status" value="1"/>
</dbReference>
<reference evidence="5 6" key="1">
    <citation type="submission" date="2018-11" db="EMBL/GenBank/DDBJ databases">
        <title>Genome sequencing of Paenibacillus sp. KCOM 3021 (= ChDC PVNT-B20).</title>
        <authorList>
            <person name="Kook J.-K."/>
            <person name="Park S.-N."/>
            <person name="Lim Y.K."/>
        </authorList>
    </citation>
    <scope>NUCLEOTIDE SEQUENCE [LARGE SCALE GENOMIC DNA]</scope>
    <source>
        <strain evidence="5 6">KCOM 3021</strain>
    </source>
</reference>
<organism evidence="5 6">
    <name type="scientific">Paenibacillus oralis</name>
    <dbReference type="NCBI Taxonomy" id="2490856"/>
    <lineage>
        <taxon>Bacteria</taxon>
        <taxon>Bacillati</taxon>
        <taxon>Bacillota</taxon>
        <taxon>Bacilli</taxon>
        <taxon>Bacillales</taxon>
        <taxon>Paenibacillaceae</taxon>
        <taxon>Paenibacillus</taxon>
    </lineage>
</organism>
<dbReference type="Proteomes" id="UP000267017">
    <property type="component" value="Unassembled WGS sequence"/>
</dbReference>
<evidence type="ECO:0000256" key="1">
    <source>
        <dbReference type="ARBA" id="ARBA00023015"/>
    </source>
</evidence>
<name>A0A3P3U9L2_9BACL</name>
<dbReference type="SUPFAM" id="SSF46689">
    <property type="entry name" value="Homeodomain-like"/>
    <property type="match status" value="1"/>
</dbReference>